<reference evidence="3" key="1">
    <citation type="submission" date="2019-12" db="EMBL/GenBank/DDBJ databases">
        <title>Genome sequencing and annotation of Brassica cretica.</title>
        <authorList>
            <person name="Studholme D.J."/>
            <person name="Sarris P.F."/>
        </authorList>
    </citation>
    <scope>NUCLEOTIDE SEQUENCE</scope>
    <source>
        <strain evidence="3">PFS-102/07</strain>
        <tissue evidence="3">Leaf</tissue>
    </source>
</reference>
<accession>A0A8S9MB39</accession>
<dbReference type="EMBL" id="QGKY02000089">
    <property type="protein sequence ID" value="KAF2615737.1"/>
    <property type="molecule type" value="Genomic_DNA"/>
</dbReference>
<sequence length="164" mass="19232">MEAITDPSTPAFLQEVEASAASLRLVQVPGKGRYSLLRLRRFWLRRVEAHIALRCRFWFRRVEAHIALHCRFWTRTLFGLVTSLALVEIVWWLLLSGWLFRSEWMRSRYKLKLSIIGDDDKRRKTESDDALRDKFDGFEPFGGTAEMRQEDDKPTRVAGSGQCR</sequence>
<organism evidence="3">
    <name type="scientific">Brassica cretica</name>
    <name type="common">Mustard</name>
    <dbReference type="NCBI Taxonomy" id="69181"/>
    <lineage>
        <taxon>Eukaryota</taxon>
        <taxon>Viridiplantae</taxon>
        <taxon>Streptophyta</taxon>
        <taxon>Embryophyta</taxon>
        <taxon>Tracheophyta</taxon>
        <taxon>Spermatophyta</taxon>
        <taxon>Magnoliopsida</taxon>
        <taxon>eudicotyledons</taxon>
        <taxon>Gunneridae</taxon>
        <taxon>Pentapetalae</taxon>
        <taxon>rosids</taxon>
        <taxon>malvids</taxon>
        <taxon>Brassicales</taxon>
        <taxon>Brassicaceae</taxon>
        <taxon>Brassiceae</taxon>
        <taxon>Brassica</taxon>
    </lineage>
</organism>
<protein>
    <submittedName>
        <fullName evidence="3">Uncharacterized protein</fullName>
    </submittedName>
</protein>
<feature type="transmembrane region" description="Helical" evidence="2">
    <location>
        <begin position="77"/>
        <end position="100"/>
    </location>
</feature>
<gene>
    <name evidence="3" type="ORF">F2Q70_00009858</name>
</gene>
<name>A0A8S9MB39_BRACR</name>
<feature type="compositionally biased region" description="Basic and acidic residues" evidence="1">
    <location>
        <begin position="124"/>
        <end position="137"/>
    </location>
</feature>
<evidence type="ECO:0000313" key="3">
    <source>
        <dbReference type="EMBL" id="KAF2615737.1"/>
    </source>
</evidence>
<dbReference type="AlphaFoldDB" id="A0A8S9MB39"/>
<keyword evidence="2" id="KW-0472">Membrane</keyword>
<feature type="region of interest" description="Disordered" evidence="1">
    <location>
        <begin position="124"/>
        <end position="164"/>
    </location>
</feature>
<evidence type="ECO:0000256" key="2">
    <source>
        <dbReference type="SAM" id="Phobius"/>
    </source>
</evidence>
<evidence type="ECO:0000256" key="1">
    <source>
        <dbReference type="SAM" id="MobiDB-lite"/>
    </source>
</evidence>
<keyword evidence="2" id="KW-1133">Transmembrane helix</keyword>
<keyword evidence="2" id="KW-0812">Transmembrane</keyword>
<proteinExistence type="predicted"/>
<comment type="caution">
    <text evidence="3">The sequence shown here is derived from an EMBL/GenBank/DDBJ whole genome shotgun (WGS) entry which is preliminary data.</text>
</comment>